<dbReference type="Proteomes" id="UP000075243">
    <property type="component" value="Chromosome 7"/>
</dbReference>
<organism evidence="1 2">
    <name type="scientific">Cajanus cajan</name>
    <name type="common">Pigeon pea</name>
    <name type="synonym">Cajanus indicus</name>
    <dbReference type="NCBI Taxonomy" id="3821"/>
    <lineage>
        <taxon>Eukaryota</taxon>
        <taxon>Viridiplantae</taxon>
        <taxon>Streptophyta</taxon>
        <taxon>Embryophyta</taxon>
        <taxon>Tracheophyta</taxon>
        <taxon>Spermatophyta</taxon>
        <taxon>Magnoliopsida</taxon>
        <taxon>eudicotyledons</taxon>
        <taxon>Gunneridae</taxon>
        <taxon>Pentapetalae</taxon>
        <taxon>rosids</taxon>
        <taxon>fabids</taxon>
        <taxon>Fabales</taxon>
        <taxon>Fabaceae</taxon>
        <taxon>Papilionoideae</taxon>
        <taxon>50 kb inversion clade</taxon>
        <taxon>NPAAA clade</taxon>
        <taxon>indigoferoid/millettioid clade</taxon>
        <taxon>Phaseoleae</taxon>
        <taxon>Cajanus</taxon>
    </lineage>
</organism>
<keyword evidence="2" id="KW-1185">Reference proteome</keyword>
<dbReference type="Gramene" id="C.cajan_19094.t">
    <property type="protein sequence ID" value="C.cajan_19094.t.cds1"/>
    <property type="gene ID" value="C.cajan_19094"/>
</dbReference>
<dbReference type="OMA" id="NLWIRIK"/>
<dbReference type="PANTHER" id="PTHR45125">
    <property type="entry name" value="F21J9.4-RELATED"/>
    <property type="match status" value="1"/>
</dbReference>
<protein>
    <submittedName>
        <fullName evidence="1">Uncharacterized protein</fullName>
    </submittedName>
</protein>
<dbReference type="PANTHER" id="PTHR45125:SF3">
    <property type="entry name" value="NO-APICAL-MERISTEM-ASSOCIATED CARBOXY-TERMINAL DOMAIN PROTEIN"/>
    <property type="match status" value="1"/>
</dbReference>
<sequence>MEEDNLLIQSWLNISKDPVVGVDQTGNNLWIRIKENYNNHRNQFTERKPG</sequence>
<evidence type="ECO:0000313" key="1">
    <source>
        <dbReference type="EMBL" id="KYP65033.1"/>
    </source>
</evidence>
<reference evidence="1 2" key="1">
    <citation type="journal article" date="2012" name="Nat. Biotechnol.">
        <title>Draft genome sequence of pigeonpea (Cajanus cajan), an orphan legume crop of resource-poor farmers.</title>
        <authorList>
            <person name="Varshney R.K."/>
            <person name="Chen W."/>
            <person name="Li Y."/>
            <person name="Bharti A.K."/>
            <person name="Saxena R.K."/>
            <person name="Schlueter J.A."/>
            <person name="Donoghue M.T."/>
            <person name="Azam S."/>
            <person name="Fan G."/>
            <person name="Whaley A.M."/>
            <person name="Farmer A.D."/>
            <person name="Sheridan J."/>
            <person name="Iwata A."/>
            <person name="Tuteja R."/>
            <person name="Penmetsa R.V."/>
            <person name="Wu W."/>
            <person name="Upadhyaya H.D."/>
            <person name="Yang S.P."/>
            <person name="Shah T."/>
            <person name="Saxena K.B."/>
            <person name="Michael T."/>
            <person name="McCombie W.R."/>
            <person name="Yang B."/>
            <person name="Zhang G."/>
            <person name="Yang H."/>
            <person name="Wang J."/>
            <person name="Spillane C."/>
            <person name="Cook D.R."/>
            <person name="May G.D."/>
            <person name="Xu X."/>
            <person name="Jackson S.A."/>
        </authorList>
    </citation>
    <scope>NUCLEOTIDE SEQUENCE [LARGE SCALE GENOMIC DNA]</scope>
    <source>
        <strain evidence="2">cv. Asha</strain>
    </source>
</reference>
<accession>A0A151TDD9</accession>
<proteinExistence type="predicted"/>
<gene>
    <name evidence="1" type="ORF">KK1_019649</name>
</gene>
<dbReference type="AlphaFoldDB" id="A0A151TDD9"/>
<dbReference type="EMBL" id="CM003609">
    <property type="protein sequence ID" value="KYP65033.1"/>
    <property type="molecule type" value="Genomic_DNA"/>
</dbReference>
<evidence type="ECO:0000313" key="2">
    <source>
        <dbReference type="Proteomes" id="UP000075243"/>
    </source>
</evidence>
<name>A0A151TDD9_CAJCA</name>